<evidence type="ECO:0000313" key="2">
    <source>
        <dbReference type="EMBL" id="QTE31654.1"/>
    </source>
</evidence>
<evidence type="ECO:0000259" key="1">
    <source>
        <dbReference type="Pfam" id="PF01590"/>
    </source>
</evidence>
<dbReference type="Pfam" id="PF01590">
    <property type="entry name" value="GAF"/>
    <property type="match status" value="1"/>
</dbReference>
<accession>A0A8A4ZIJ8</accession>
<keyword evidence="3" id="KW-1185">Reference proteome</keyword>
<sequence>MAVDLRAAHERFLTGPTGPARLAPVRRVVLDSWLRSRRSGVDPERVSPPVDLTGPDLAAYRREHVLAPLMPIVRRLLLDGAESDGLIIALADETGRLLWVDGDRAVRRDVERVGFVAGARWGERDAGTNAPGIALATDHAVQVFGAEHFTRSVQQWSCSAAPVHDPVTGRTLGVLDVTGRDPAASPQMLRLVRATVAAMESELAVRALRSLLASSPADPAPWPTARLEVLGTSSGALVRGGQRQPLTLRHAELLLLLGARPRGTTGEELAALLHPGTLSAVTVRAEVSRLRRAVGPLLGPSRPYRLAAPLRTDVDEVRQRLARADVAGAVEAYRGPVLPRSQAPGVQALRDELAAELRTALGRSTDVGALEAWTLSPAGADDWAAWRRLVQVQAEGSPGWLRARAHVDVLDRELAGPPARAGAARTAAARIAAARTGPAGRATPAQRP</sequence>
<name>A0A8A4ZIJ8_9MICO</name>
<gene>
    <name evidence="2" type="ORF">J4E96_19570</name>
</gene>
<feature type="domain" description="GAF" evidence="1">
    <location>
        <begin position="89"/>
        <end position="198"/>
    </location>
</feature>
<organism evidence="2 3">
    <name type="scientific">Pengzhenrongella sicca</name>
    <dbReference type="NCBI Taxonomy" id="2819238"/>
    <lineage>
        <taxon>Bacteria</taxon>
        <taxon>Bacillati</taxon>
        <taxon>Actinomycetota</taxon>
        <taxon>Actinomycetes</taxon>
        <taxon>Micrococcales</taxon>
        <taxon>Pengzhenrongella</taxon>
    </lineage>
</organism>
<dbReference type="InterPro" id="IPR003018">
    <property type="entry name" value="GAF"/>
</dbReference>
<dbReference type="InterPro" id="IPR029016">
    <property type="entry name" value="GAF-like_dom_sf"/>
</dbReference>
<dbReference type="AlphaFoldDB" id="A0A8A4ZIJ8"/>
<proteinExistence type="predicted"/>
<dbReference type="KEGG" id="psic:J4E96_19570"/>
<dbReference type="EMBL" id="CP071868">
    <property type="protein sequence ID" value="QTE31654.1"/>
    <property type="molecule type" value="Genomic_DNA"/>
</dbReference>
<reference evidence="2" key="1">
    <citation type="submission" date="2021-03" db="EMBL/GenBank/DDBJ databases">
        <title>Pengzhenrongella sicca gen. nov., sp. nov., a new member of suborder Micrococcineae isolated from High-Arctic tundra soil.</title>
        <authorList>
            <person name="Peng F."/>
        </authorList>
    </citation>
    <scope>NUCLEOTIDE SEQUENCE</scope>
    <source>
        <strain evidence="2">LRZ-2</strain>
    </source>
</reference>
<protein>
    <submittedName>
        <fullName evidence="2">GAF domain-containing protein</fullName>
    </submittedName>
</protein>
<dbReference type="Proteomes" id="UP000663937">
    <property type="component" value="Chromosome"/>
</dbReference>
<dbReference type="Gene3D" id="3.30.450.40">
    <property type="match status" value="1"/>
</dbReference>
<evidence type="ECO:0000313" key="3">
    <source>
        <dbReference type="Proteomes" id="UP000663937"/>
    </source>
</evidence>